<dbReference type="EMBL" id="JAUIZM010000005">
    <property type="protein sequence ID" value="KAK1384381.1"/>
    <property type="molecule type" value="Genomic_DNA"/>
</dbReference>
<reference evidence="3" key="1">
    <citation type="submission" date="2023-02" db="EMBL/GenBank/DDBJ databases">
        <title>Genome of toxic invasive species Heracleum sosnowskyi carries increased number of genes despite the absence of recent whole-genome duplications.</title>
        <authorList>
            <person name="Schelkunov M."/>
            <person name="Shtratnikova V."/>
            <person name="Makarenko M."/>
            <person name="Klepikova A."/>
            <person name="Omelchenko D."/>
            <person name="Novikova G."/>
            <person name="Obukhova E."/>
            <person name="Bogdanov V."/>
            <person name="Penin A."/>
            <person name="Logacheva M."/>
        </authorList>
    </citation>
    <scope>NUCLEOTIDE SEQUENCE</scope>
    <source>
        <strain evidence="3">Hsosn_3</strain>
        <tissue evidence="3">Leaf</tissue>
    </source>
</reference>
<reference evidence="3" key="2">
    <citation type="submission" date="2023-05" db="EMBL/GenBank/DDBJ databases">
        <authorList>
            <person name="Schelkunov M.I."/>
        </authorList>
    </citation>
    <scope>NUCLEOTIDE SEQUENCE</scope>
    <source>
        <strain evidence="3">Hsosn_3</strain>
        <tissue evidence="3">Leaf</tissue>
    </source>
</reference>
<sequence>MGFDSSVFVMNALLGFYRKCCGDVGVCLKVFDEMPERDVVSWNTMIGAYMDRGEIELAVGLFEVMPERSIVTWNSVITGTVKAGNMRVARLVFDKMPERNEVSWNAMVSGYVKVGDLEAAEGMIRMMPGKTVVSSTAIVTGYTNVGNLVAARKMFDQMEDKNQVSWNAMMTGYVNNKMFDQAHLLFQNMLVDGKCKPDQVTLTCVLSACTHLGSLEHGKWIDCYIKNNKIELLNPLGNALIDMFAKCGDLENARVVFRKMRKRCIITWTTMVTGLGVHGQCREALELFYLMCAEGPKPDEVVFIAVLTACTHGGLVEEGKRVFDQMINVYNIKPQIEHYGCVVDLISRAGKLEEAVKFVEGMQLEPNAVIWATLLSACKIHRNGKMLEYVKRKILVKEPLNPGYLTLITNMSSSVERWQDALDVRMAMRQQGIEKVPGCSLIQIGQCAHEFLAKDTKHGQRKEIYQTLDSLTANLMMDCFTGSSCLFQRQSNHTEGMQKKRD</sequence>
<feature type="repeat" description="PPR" evidence="2">
    <location>
        <begin position="38"/>
        <end position="72"/>
    </location>
</feature>
<gene>
    <name evidence="3" type="ORF">POM88_022116</name>
</gene>
<dbReference type="NCBIfam" id="TIGR00756">
    <property type="entry name" value="PPR"/>
    <property type="match status" value="6"/>
</dbReference>
<accession>A0AAD8IF97</accession>
<evidence type="ECO:0000313" key="3">
    <source>
        <dbReference type="EMBL" id="KAK1384381.1"/>
    </source>
</evidence>
<dbReference type="AlphaFoldDB" id="A0AAD8IF97"/>
<feature type="repeat" description="PPR" evidence="2">
    <location>
        <begin position="162"/>
        <end position="197"/>
    </location>
</feature>
<dbReference type="Pfam" id="PF20431">
    <property type="entry name" value="E_motif"/>
    <property type="match status" value="1"/>
</dbReference>
<feature type="repeat" description="PPR" evidence="2">
    <location>
        <begin position="100"/>
        <end position="134"/>
    </location>
</feature>
<dbReference type="InterPro" id="IPR046848">
    <property type="entry name" value="E_motif"/>
</dbReference>
<dbReference type="FunFam" id="1.25.40.10:FF:000511">
    <property type="entry name" value="Pentatricopeptide repeat-containing protein"/>
    <property type="match status" value="1"/>
</dbReference>
<evidence type="ECO:0000256" key="1">
    <source>
        <dbReference type="ARBA" id="ARBA00022737"/>
    </source>
</evidence>
<keyword evidence="1" id="KW-0677">Repeat</keyword>
<keyword evidence="4" id="KW-1185">Reference proteome</keyword>
<name>A0AAD8IF97_9APIA</name>
<dbReference type="Pfam" id="PF01535">
    <property type="entry name" value="PPR"/>
    <property type="match status" value="6"/>
</dbReference>
<dbReference type="PANTHER" id="PTHR47926:SF531">
    <property type="entry name" value="TETRATRICOPEPTIDE REPEAT SUPERFAMILY PROTEIN"/>
    <property type="match status" value="1"/>
</dbReference>
<evidence type="ECO:0000256" key="2">
    <source>
        <dbReference type="PROSITE-ProRule" id="PRU00708"/>
    </source>
</evidence>
<dbReference type="InterPro" id="IPR002885">
    <property type="entry name" value="PPR_rpt"/>
</dbReference>
<dbReference type="InterPro" id="IPR011990">
    <property type="entry name" value="TPR-like_helical_dom_sf"/>
</dbReference>
<dbReference type="Pfam" id="PF13041">
    <property type="entry name" value="PPR_2"/>
    <property type="match status" value="2"/>
</dbReference>
<organism evidence="3 4">
    <name type="scientific">Heracleum sosnowskyi</name>
    <dbReference type="NCBI Taxonomy" id="360622"/>
    <lineage>
        <taxon>Eukaryota</taxon>
        <taxon>Viridiplantae</taxon>
        <taxon>Streptophyta</taxon>
        <taxon>Embryophyta</taxon>
        <taxon>Tracheophyta</taxon>
        <taxon>Spermatophyta</taxon>
        <taxon>Magnoliopsida</taxon>
        <taxon>eudicotyledons</taxon>
        <taxon>Gunneridae</taxon>
        <taxon>Pentapetalae</taxon>
        <taxon>asterids</taxon>
        <taxon>campanulids</taxon>
        <taxon>Apiales</taxon>
        <taxon>Apiaceae</taxon>
        <taxon>Apioideae</taxon>
        <taxon>apioid superclade</taxon>
        <taxon>Tordylieae</taxon>
        <taxon>Tordyliinae</taxon>
        <taxon>Heracleum</taxon>
    </lineage>
</organism>
<dbReference type="PROSITE" id="PS51375">
    <property type="entry name" value="PPR"/>
    <property type="match status" value="4"/>
</dbReference>
<dbReference type="Gene3D" id="1.25.40.10">
    <property type="entry name" value="Tetratricopeptide repeat domain"/>
    <property type="match status" value="3"/>
</dbReference>
<comment type="caution">
    <text evidence="3">The sequence shown here is derived from an EMBL/GenBank/DDBJ whole genome shotgun (WGS) entry which is preliminary data.</text>
</comment>
<proteinExistence type="predicted"/>
<dbReference type="PANTHER" id="PTHR47926">
    <property type="entry name" value="PENTATRICOPEPTIDE REPEAT-CONTAINING PROTEIN"/>
    <property type="match status" value="1"/>
</dbReference>
<feature type="repeat" description="PPR" evidence="2">
    <location>
        <begin position="264"/>
        <end position="298"/>
    </location>
</feature>
<evidence type="ECO:0000313" key="4">
    <source>
        <dbReference type="Proteomes" id="UP001237642"/>
    </source>
</evidence>
<dbReference type="InterPro" id="IPR046960">
    <property type="entry name" value="PPR_At4g14850-like_plant"/>
</dbReference>
<dbReference type="Proteomes" id="UP001237642">
    <property type="component" value="Unassembled WGS sequence"/>
</dbReference>
<dbReference type="GO" id="GO:0003723">
    <property type="term" value="F:RNA binding"/>
    <property type="evidence" value="ECO:0007669"/>
    <property type="project" value="InterPro"/>
</dbReference>
<protein>
    <submittedName>
        <fullName evidence="3">Tetratricopeptide repeat superfamily protein</fullName>
    </submittedName>
</protein>
<dbReference type="GO" id="GO:0009451">
    <property type="term" value="P:RNA modification"/>
    <property type="evidence" value="ECO:0007669"/>
    <property type="project" value="InterPro"/>
</dbReference>